<dbReference type="PANTHER" id="PTHR30175:SF3">
    <property type="entry name" value="PTS SYSTEM N-ACETYLMURAMIC ACID-SPECIFIC EIIBC COMPONENT"/>
    <property type="match status" value="1"/>
</dbReference>
<feature type="transmembrane region" description="Helical" evidence="9">
    <location>
        <begin position="263"/>
        <end position="284"/>
    </location>
</feature>
<evidence type="ECO:0000313" key="11">
    <source>
        <dbReference type="EMBL" id="MSU05811.1"/>
    </source>
</evidence>
<gene>
    <name evidence="11" type="ORF">FYJ80_03330</name>
</gene>
<name>A0A7X2TPU9_9SPIO</name>
<evidence type="ECO:0000256" key="8">
    <source>
        <dbReference type="ARBA" id="ARBA00023136"/>
    </source>
</evidence>
<dbReference type="InterPro" id="IPR050558">
    <property type="entry name" value="PTS_Sugar-Specific_Components"/>
</dbReference>
<feature type="transmembrane region" description="Helical" evidence="9">
    <location>
        <begin position="79"/>
        <end position="98"/>
    </location>
</feature>
<feature type="transmembrane region" description="Helical" evidence="9">
    <location>
        <begin position="336"/>
        <end position="358"/>
    </location>
</feature>
<feature type="transmembrane region" description="Helical" evidence="9">
    <location>
        <begin position="290"/>
        <end position="315"/>
    </location>
</feature>
<feature type="transmembrane region" description="Helical" evidence="9">
    <location>
        <begin position="20"/>
        <end position="40"/>
    </location>
</feature>
<evidence type="ECO:0000256" key="9">
    <source>
        <dbReference type="SAM" id="Phobius"/>
    </source>
</evidence>
<evidence type="ECO:0000256" key="5">
    <source>
        <dbReference type="ARBA" id="ARBA00022683"/>
    </source>
</evidence>
<feature type="transmembrane region" description="Helical" evidence="9">
    <location>
        <begin position="110"/>
        <end position="129"/>
    </location>
</feature>
<comment type="caution">
    <text evidence="11">The sequence shown here is derived from an EMBL/GenBank/DDBJ whole genome shotgun (WGS) entry which is preliminary data.</text>
</comment>
<evidence type="ECO:0000256" key="7">
    <source>
        <dbReference type="ARBA" id="ARBA00022989"/>
    </source>
</evidence>
<keyword evidence="2" id="KW-0813">Transport</keyword>
<dbReference type="PANTHER" id="PTHR30175">
    <property type="entry name" value="PHOSPHOTRANSFERASE SYSTEM TRANSPORT PROTEIN"/>
    <property type="match status" value="1"/>
</dbReference>
<dbReference type="Pfam" id="PF02378">
    <property type="entry name" value="PTS_EIIC"/>
    <property type="match status" value="1"/>
</dbReference>
<keyword evidence="3" id="KW-1003">Cell membrane</keyword>
<evidence type="ECO:0000256" key="1">
    <source>
        <dbReference type="ARBA" id="ARBA00004651"/>
    </source>
</evidence>
<dbReference type="AlphaFoldDB" id="A0A7X2TPU9"/>
<evidence type="ECO:0000313" key="12">
    <source>
        <dbReference type="Proteomes" id="UP000460549"/>
    </source>
</evidence>
<keyword evidence="8 9" id="KW-0472">Membrane</keyword>
<dbReference type="Proteomes" id="UP000460549">
    <property type="component" value="Unassembled WGS sequence"/>
</dbReference>
<dbReference type="GO" id="GO:0005886">
    <property type="term" value="C:plasma membrane"/>
    <property type="evidence" value="ECO:0007669"/>
    <property type="project" value="UniProtKB-SubCell"/>
</dbReference>
<dbReference type="InterPro" id="IPR003352">
    <property type="entry name" value="PTS_EIIC"/>
</dbReference>
<dbReference type="PROSITE" id="PS51103">
    <property type="entry name" value="PTS_EIIC_TYPE_1"/>
    <property type="match status" value="1"/>
</dbReference>
<accession>A0A7X2TPU9</accession>
<evidence type="ECO:0000256" key="6">
    <source>
        <dbReference type="ARBA" id="ARBA00022692"/>
    </source>
</evidence>
<protein>
    <submittedName>
        <fullName evidence="11">PTS glucose transporter subunit IIB</fullName>
    </submittedName>
</protein>
<feature type="transmembrane region" description="Helical" evidence="9">
    <location>
        <begin position="149"/>
        <end position="176"/>
    </location>
</feature>
<evidence type="ECO:0000259" key="10">
    <source>
        <dbReference type="PROSITE" id="PS51103"/>
    </source>
</evidence>
<dbReference type="InterPro" id="IPR013013">
    <property type="entry name" value="PTS_EIIC_1"/>
</dbReference>
<keyword evidence="5" id="KW-0598">Phosphotransferase system</keyword>
<dbReference type="EMBL" id="VUNN01000004">
    <property type="protein sequence ID" value="MSU05811.1"/>
    <property type="molecule type" value="Genomic_DNA"/>
</dbReference>
<evidence type="ECO:0000256" key="4">
    <source>
        <dbReference type="ARBA" id="ARBA00022597"/>
    </source>
</evidence>
<keyword evidence="12" id="KW-1185">Reference proteome</keyword>
<dbReference type="GO" id="GO:0008982">
    <property type="term" value="F:protein-N(PI)-phosphohistidine-sugar phosphotransferase activity"/>
    <property type="evidence" value="ECO:0007669"/>
    <property type="project" value="InterPro"/>
</dbReference>
<feature type="domain" description="PTS EIIC type-1" evidence="10">
    <location>
        <begin position="10"/>
        <end position="369"/>
    </location>
</feature>
<dbReference type="RefSeq" id="WP_154424713.1">
    <property type="nucleotide sequence ID" value="NZ_JAQYGB010000082.1"/>
</dbReference>
<sequence length="370" mass="39300">MKGRLKGVFSALADVFNPTIPAFIVAGLAMGFANLLVQIYPDIDSVKSIGVIYHLLLLINNSFTPFLTCWIGYLATKRFGGTPILGGMLGMMTIIGEIDQISSLLNITSILYQGTGGVIAAFIGSFILSKVELFLRKHMLPSLDMVLTPLLAIIITVLPYVLFIMPISGAISSVLCFLMDKVSFTDSIVMNIVVGFICAAIFLPINVAGLQHGIIALYPIQLEKYGFITLYPVFAMAGAGQVGAGLGIWFLSRKANNLKLSNVAFSAAIPGTMGVAGPLIYTVTLPHPKAFIASCLGAGIGGAVIKCFNIVSTGWGPSGILALFMMDGPKGPFNALFIYLLGLIISATAGFILSLIILKPSDLEEHSTKR</sequence>
<dbReference type="GO" id="GO:0009401">
    <property type="term" value="P:phosphoenolpyruvate-dependent sugar phosphotransferase system"/>
    <property type="evidence" value="ECO:0007669"/>
    <property type="project" value="UniProtKB-KW"/>
</dbReference>
<reference evidence="11 12" key="1">
    <citation type="submission" date="2019-08" db="EMBL/GenBank/DDBJ databases">
        <title>In-depth cultivation of the pig gut microbiome towards novel bacterial diversity and tailored functional studies.</title>
        <authorList>
            <person name="Wylensek D."/>
            <person name="Hitch T.C.A."/>
            <person name="Clavel T."/>
        </authorList>
    </citation>
    <scope>NUCLEOTIDE SEQUENCE [LARGE SCALE GENOMIC DNA]</scope>
    <source>
        <strain evidence="11 12">NM-380-WT-3C1</strain>
    </source>
</reference>
<feature type="transmembrane region" description="Helical" evidence="9">
    <location>
        <begin position="52"/>
        <end position="73"/>
    </location>
</feature>
<keyword evidence="4 11" id="KW-0762">Sugar transport</keyword>
<organism evidence="11 12">
    <name type="scientific">Bullifex porci</name>
    <dbReference type="NCBI Taxonomy" id="2606638"/>
    <lineage>
        <taxon>Bacteria</taxon>
        <taxon>Pseudomonadati</taxon>
        <taxon>Spirochaetota</taxon>
        <taxon>Spirochaetia</taxon>
        <taxon>Spirochaetales</taxon>
        <taxon>Spirochaetaceae</taxon>
        <taxon>Bullifex</taxon>
    </lineage>
</organism>
<evidence type="ECO:0000256" key="2">
    <source>
        <dbReference type="ARBA" id="ARBA00022448"/>
    </source>
</evidence>
<comment type="subcellular location">
    <subcellularLocation>
        <location evidence="1">Cell membrane</location>
        <topology evidence="1">Multi-pass membrane protein</topology>
    </subcellularLocation>
</comment>
<keyword evidence="7 9" id="KW-1133">Transmembrane helix</keyword>
<feature type="transmembrane region" description="Helical" evidence="9">
    <location>
        <begin position="228"/>
        <end position="251"/>
    </location>
</feature>
<feature type="transmembrane region" description="Helical" evidence="9">
    <location>
        <begin position="188"/>
        <end position="208"/>
    </location>
</feature>
<keyword evidence="6 9" id="KW-0812">Transmembrane</keyword>
<dbReference type="GO" id="GO:0090588">
    <property type="term" value="F:protein-phosphocysteine-N-acetylmuramate phosphotransferase system transporter activity"/>
    <property type="evidence" value="ECO:0007669"/>
    <property type="project" value="TreeGrafter"/>
</dbReference>
<evidence type="ECO:0000256" key="3">
    <source>
        <dbReference type="ARBA" id="ARBA00022475"/>
    </source>
</evidence>
<proteinExistence type="predicted"/>